<evidence type="ECO:0000313" key="2">
    <source>
        <dbReference type="Proteomes" id="UP001382727"/>
    </source>
</evidence>
<reference evidence="1 2" key="1">
    <citation type="submission" date="2024-02" db="EMBL/GenBank/DDBJ databases">
        <title>Janibacter sp. nov., isolated from gut of marine sandworm.</title>
        <authorList>
            <person name="Kim B."/>
            <person name="Jun M.O."/>
            <person name="Shin N.-R."/>
        </authorList>
    </citation>
    <scope>NUCLEOTIDE SEQUENCE [LARGE SCALE GENOMIC DNA]</scope>
    <source>
        <strain evidence="1 2">A1S7</strain>
    </source>
</reference>
<organism evidence="1 2">
    <name type="scientific">Janibacter alittae</name>
    <dbReference type="NCBI Taxonomy" id="3115209"/>
    <lineage>
        <taxon>Bacteria</taxon>
        <taxon>Bacillati</taxon>
        <taxon>Actinomycetota</taxon>
        <taxon>Actinomycetes</taxon>
        <taxon>Micrococcales</taxon>
        <taxon>Intrasporangiaceae</taxon>
        <taxon>Janibacter</taxon>
    </lineage>
</organism>
<dbReference type="RefSeq" id="WP_338750194.1">
    <property type="nucleotide sequence ID" value="NZ_CP144913.1"/>
</dbReference>
<gene>
    <name evidence="1" type="ORF">V1351_01895</name>
</gene>
<protein>
    <recommendedName>
        <fullName evidence="3">SAF domain-containing protein</fullName>
    </recommendedName>
</protein>
<name>A0ABZ2MIF0_9MICO</name>
<evidence type="ECO:0000313" key="1">
    <source>
        <dbReference type="EMBL" id="WXB76836.1"/>
    </source>
</evidence>
<dbReference type="Proteomes" id="UP001382727">
    <property type="component" value="Chromosome"/>
</dbReference>
<keyword evidence="2" id="KW-1185">Reference proteome</keyword>
<accession>A0ABZ2MIF0</accession>
<evidence type="ECO:0008006" key="3">
    <source>
        <dbReference type="Google" id="ProtNLM"/>
    </source>
</evidence>
<dbReference type="EMBL" id="CP144913">
    <property type="protein sequence ID" value="WXB76836.1"/>
    <property type="molecule type" value="Genomic_DNA"/>
</dbReference>
<proteinExistence type="predicted"/>
<sequence length="149" mass="15003">MATSRLAAHLPSLFGPSRRAAWRLSLVRRGLAAGALLLALQLTLGVTRPPEMSDEPSAPAGSALSVPLATPADHLAPGDAVGVYLPGRAEPVVTGATVLALPATSGAPPTVRISLPARDVGTLVQQMTSEVGGRTGFIVVRAGAGKDTA</sequence>